<evidence type="ECO:0000313" key="2">
    <source>
        <dbReference type="Proteomes" id="UP000031668"/>
    </source>
</evidence>
<keyword evidence="2" id="KW-1185">Reference proteome</keyword>
<accession>A0A0C2IHB3</accession>
<dbReference type="AlphaFoldDB" id="A0A0C2IHB3"/>
<dbReference type="GO" id="GO:0003677">
    <property type="term" value="F:DNA binding"/>
    <property type="evidence" value="ECO:0007669"/>
    <property type="project" value="TreeGrafter"/>
</dbReference>
<name>A0A0C2IHB3_THEKT</name>
<dbReference type="InterPro" id="IPR050863">
    <property type="entry name" value="CenT-Element_Derived"/>
</dbReference>
<reference evidence="1 2" key="1">
    <citation type="journal article" date="2014" name="Genome Biol. Evol.">
        <title>The genome of the myxosporean Thelohanellus kitauei shows adaptations to nutrient acquisition within its fish host.</title>
        <authorList>
            <person name="Yang Y."/>
            <person name="Xiong J."/>
            <person name="Zhou Z."/>
            <person name="Huo F."/>
            <person name="Miao W."/>
            <person name="Ran C."/>
            <person name="Liu Y."/>
            <person name="Zhang J."/>
            <person name="Feng J."/>
            <person name="Wang M."/>
            <person name="Wang M."/>
            <person name="Wang L."/>
            <person name="Yao B."/>
        </authorList>
    </citation>
    <scope>NUCLEOTIDE SEQUENCE [LARGE SCALE GENOMIC DNA]</scope>
    <source>
        <strain evidence="1">Wuqing</strain>
    </source>
</reference>
<dbReference type="PANTHER" id="PTHR19303">
    <property type="entry name" value="TRANSPOSON"/>
    <property type="match status" value="1"/>
</dbReference>
<protein>
    <recommendedName>
        <fullName evidence="3">DDE-1 domain-containing protein</fullName>
    </recommendedName>
</protein>
<comment type="caution">
    <text evidence="1">The sequence shown here is derived from an EMBL/GenBank/DDBJ whole genome shotgun (WGS) entry which is preliminary data.</text>
</comment>
<sequence>MPFTRIRALIDHLISRESSQELNLIADRTKNPISRSCTNPDNNNTNGWCMQANDGGCVPWLGYISTVKERTFAHSSDLSTYVYLLRISAHRFNCYHTLRIGGFMGTLRDPTQPPRATIARHYGVHRRENSCIYKIKELILQNWHNNTNQDRKRKRTHKAEDVEGELMRWFSNAMNRHLSISELNGEKQDADYFGAESWSNDAPSAVINDYEAKDIFNADETGLYSHAIPEETLSFKQSETAACKMAKERATPLFACNMDESENLKTLTIGISPNPRCFKNVKTLPVDMKLTKFVDDKVYLNGSVE</sequence>
<organism evidence="1 2">
    <name type="scientific">Thelohanellus kitauei</name>
    <name type="common">Myxosporean</name>
    <dbReference type="NCBI Taxonomy" id="669202"/>
    <lineage>
        <taxon>Eukaryota</taxon>
        <taxon>Metazoa</taxon>
        <taxon>Cnidaria</taxon>
        <taxon>Myxozoa</taxon>
        <taxon>Myxosporea</taxon>
        <taxon>Bivalvulida</taxon>
        <taxon>Platysporina</taxon>
        <taxon>Myxobolidae</taxon>
        <taxon>Thelohanellus</taxon>
    </lineage>
</organism>
<dbReference type="EMBL" id="JWZT01004123">
    <property type="protein sequence ID" value="KII64689.1"/>
    <property type="molecule type" value="Genomic_DNA"/>
</dbReference>
<dbReference type="OrthoDB" id="5988057at2759"/>
<evidence type="ECO:0008006" key="3">
    <source>
        <dbReference type="Google" id="ProtNLM"/>
    </source>
</evidence>
<dbReference type="GO" id="GO:0005634">
    <property type="term" value="C:nucleus"/>
    <property type="evidence" value="ECO:0007669"/>
    <property type="project" value="TreeGrafter"/>
</dbReference>
<gene>
    <name evidence="1" type="ORF">RF11_05478</name>
</gene>
<evidence type="ECO:0000313" key="1">
    <source>
        <dbReference type="EMBL" id="KII64689.1"/>
    </source>
</evidence>
<proteinExistence type="predicted"/>
<dbReference type="Proteomes" id="UP000031668">
    <property type="component" value="Unassembled WGS sequence"/>
</dbReference>
<dbReference type="PANTHER" id="PTHR19303:SF73">
    <property type="entry name" value="PROTEIN PDC2"/>
    <property type="match status" value="1"/>
</dbReference>